<dbReference type="EMBL" id="JAMWDU010000002">
    <property type="protein sequence ID" value="MCP8886627.1"/>
    <property type="molecule type" value="Genomic_DNA"/>
</dbReference>
<protein>
    <submittedName>
        <fullName evidence="1">Uncharacterized protein</fullName>
    </submittedName>
</protein>
<accession>A0A9Q4FRV7</accession>
<name>A0A9Q4FRV7_9HYPH</name>
<keyword evidence="2" id="KW-1185">Reference proteome</keyword>
<comment type="caution">
    <text evidence="1">The sequence shown here is derived from an EMBL/GenBank/DDBJ whole genome shotgun (WGS) entry which is preliminary data.</text>
</comment>
<dbReference type="AlphaFoldDB" id="A0A9Q4FRV7"/>
<evidence type="ECO:0000313" key="1">
    <source>
        <dbReference type="EMBL" id="MCP8886627.1"/>
    </source>
</evidence>
<proteinExistence type="predicted"/>
<dbReference type="Proteomes" id="UP001060275">
    <property type="component" value="Unassembled WGS sequence"/>
</dbReference>
<sequence length="63" mass="6969">MHKYTKCAIARNRREAANLCINHEPELTRGGLVIKRCRPQWSASVCNLKAALAGIGQEVRHAG</sequence>
<organism evidence="1 2">
    <name type="scientific">Devosia ureilytica</name>
    <dbReference type="NCBI Taxonomy" id="2952754"/>
    <lineage>
        <taxon>Bacteria</taxon>
        <taxon>Pseudomonadati</taxon>
        <taxon>Pseudomonadota</taxon>
        <taxon>Alphaproteobacteria</taxon>
        <taxon>Hyphomicrobiales</taxon>
        <taxon>Devosiaceae</taxon>
        <taxon>Devosia</taxon>
    </lineage>
</organism>
<gene>
    <name evidence="1" type="ORF">NF348_05885</name>
</gene>
<evidence type="ECO:0000313" key="2">
    <source>
        <dbReference type="Proteomes" id="UP001060275"/>
    </source>
</evidence>
<dbReference type="RefSeq" id="WP_254673690.1">
    <property type="nucleotide sequence ID" value="NZ_JAMWDU010000002.1"/>
</dbReference>
<reference evidence="1" key="1">
    <citation type="submission" date="2022-06" db="EMBL/GenBank/DDBJ databases">
        <title>Devosia sp. XJ19-45 genome assembly.</title>
        <authorList>
            <person name="Li B."/>
            <person name="Cai M."/>
            <person name="Nie G."/>
            <person name="Li W."/>
        </authorList>
    </citation>
    <scope>NUCLEOTIDE SEQUENCE</scope>
    <source>
        <strain evidence="1">XJ19-45</strain>
    </source>
</reference>